<evidence type="ECO:0000259" key="1">
    <source>
        <dbReference type="Pfam" id="PF13392"/>
    </source>
</evidence>
<comment type="caution">
    <text evidence="2">The sequence shown here is derived from an EMBL/GenBank/DDBJ whole genome shotgun (WGS) entry which is preliminary data.</text>
</comment>
<evidence type="ECO:0000313" key="2">
    <source>
        <dbReference type="EMBL" id="GAH18666.1"/>
    </source>
</evidence>
<protein>
    <recommendedName>
        <fullName evidence="1">HNH nuclease domain-containing protein</fullName>
    </recommendedName>
</protein>
<accession>X1DCZ3</accession>
<organism evidence="2">
    <name type="scientific">marine sediment metagenome</name>
    <dbReference type="NCBI Taxonomy" id="412755"/>
    <lineage>
        <taxon>unclassified sequences</taxon>
        <taxon>metagenomes</taxon>
        <taxon>ecological metagenomes</taxon>
    </lineage>
</organism>
<dbReference type="Gene3D" id="3.90.75.20">
    <property type="match status" value="1"/>
</dbReference>
<reference evidence="2" key="1">
    <citation type="journal article" date="2014" name="Front. Microbiol.">
        <title>High frequency of phylogenetically diverse reductive dehalogenase-homologous genes in deep subseafloor sedimentary metagenomes.</title>
        <authorList>
            <person name="Kawai M."/>
            <person name="Futagami T."/>
            <person name="Toyoda A."/>
            <person name="Takaki Y."/>
            <person name="Nishi S."/>
            <person name="Hori S."/>
            <person name="Arai W."/>
            <person name="Tsubouchi T."/>
            <person name="Morono Y."/>
            <person name="Uchiyama I."/>
            <person name="Ito T."/>
            <person name="Fujiyama A."/>
            <person name="Inagaki F."/>
            <person name="Takami H."/>
        </authorList>
    </citation>
    <scope>NUCLEOTIDE SEQUENCE</scope>
    <source>
        <strain evidence="2">Expedition CK06-06</strain>
    </source>
</reference>
<feature type="domain" description="HNH nuclease" evidence="1">
    <location>
        <begin position="50"/>
        <end position="75"/>
    </location>
</feature>
<dbReference type="InterPro" id="IPR003615">
    <property type="entry name" value="HNH_nuc"/>
</dbReference>
<dbReference type="AlphaFoldDB" id="X1DCZ3"/>
<name>X1DCZ3_9ZZZZ</name>
<dbReference type="Pfam" id="PF13392">
    <property type="entry name" value="HNH_3"/>
    <property type="match status" value="1"/>
</dbReference>
<sequence>MRVPEDYENPIAKKNKGWMYEHRYIIEKYLTKHPELEWSKSYLIDEKYLGSEYIVHHINFDPLDNRLENLWICENKNKHRILETSLTFFVDDLLKSGFIVFRNGKYNLNL</sequence>
<proteinExistence type="predicted"/>
<dbReference type="EMBL" id="BARU01004131">
    <property type="protein sequence ID" value="GAH18666.1"/>
    <property type="molecule type" value="Genomic_DNA"/>
</dbReference>
<gene>
    <name evidence="2" type="ORF">S03H2_08487</name>
</gene>